<evidence type="ECO:0008006" key="3">
    <source>
        <dbReference type="Google" id="ProtNLM"/>
    </source>
</evidence>
<reference evidence="1 2" key="1">
    <citation type="submission" date="2016-10" db="EMBL/GenBank/DDBJ databases">
        <authorList>
            <person name="de Groot N.N."/>
        </authorList>
    </citation>
    <scope>NUCLEOTIDE SEQUENCE [LARGE SCALE GENOMIC DNA]</scope>
    <source>
        <strain evidence="1 2">DSM 25186</strain>
    </source>
</reference>
<accession>A0A1G8XRC5</accession>
<dbReference type="OrthoDB" id="893570at2"/>
<dbReference type="InterPro" id="IPR034660">
    <property type="entry name" value="DinB/YfiT-like"/>
</dbReference>
<dbReference type="Pfam" id="PF07609">
    <property type="entry name" value="DUF1572"/>
    <property type="match status" value="1"/>
</dbReference>
<dbReference type="RefSeq" id="WP_089678492.1">
    <property type="nucleotide sequence ID" value="NZ_FNFO01000001.1"/>
</dbReference>
<gene>
    <name evidence="1" type="ORF">SAMN05421823_101450</name>
</gene>
<dbReference type="SUPFAM" id="SSF109854">
    <property type="entry name" value="DinB/YfiT-like putative metalloenzymes"/>
    <property type="match status" value="1"/>
</dbReference>
<dbReference type="Proteomes" id="UP000198510">
    <property type="component" value="Unassembled WGS sequence"/>
</dbReference>
<dbReference type="AlphaFoldDB" id="A0A1G8XRC5"/>
<organism evidence="1 2">
    <name type="scientific">Catalinimonas alkaloidigena</name>
    <dbReference type="NCBI Taxonomy" id="1075417"/>
    <lineage>
        <taxon>Bacteria</taxon>
        <taxon>Pseudomonadati</taxon>
        <taxon>Bacteroidota</taxon>
        <taxon>Cytophagia</taxon>
        <taxon>Cytophagales</taxon>
        <taxon>Catalimonadaceae</taxon>
        <taxon>Catalinimonas</taxon>
    </lineage>
</organism>
<dbReference type="EMBL" id="FNFO01000001">
    <property type="protein sequence ID" value="SDJ92986.1"/>
    <property type="molecule type" value="Genomic_DNA"/>
</dbReference>
<keyword evidence="2" id="KW-1185">Reference proteome</keyword>
<sequence length="149" mass="17425">MIAALHEFFRRGLDQLREEIGAYPDENFIWRKLPGTTNSAGNLTLHLLGNLNHFVGQGLGKTGYQREREREFTEQDVSRELLLQRIQSTLDMMEEVCLDLEEEQLPYAYPEEHNAGQDQSIGFMMARLLAHFHYHLGQINYHRRYFVAA</sequence>
<evidence type="ECO:0000313" key="1">
    <source>
        <dbReference type="EMBL" id="SDJ92986.1"/>
    </source>
</evidence>
<protein>
    <recommendedName>
        <fullName evidence="3">DinB superfamily protein</fullName>
    </recommendedName>
</protein>
<proteinExistence type="predicted"/>
<dbReference type="Gene3D" id="1.20.120.450">
    <property type="entry name" value="dinb family like domain"/>
    <property type="match status" value="1"/>
</dbReference>
<name>A0A1G8XRC5_9BACT</name>
<dbReference type="STRING" id="1075417.SAMN05421823_101450"/>
<evidence type="ECO:0000313" key="2">
    <source>
        <dbReference type="Proteomes" id="UP000198510"/>
    </source>
</evidence>
<dbReference type="InterPro" id="IPR011466">
    <property type="entry name" value="DUF1572"/>
</dbReference>